<name>A0AAE0RB05_9TELE</name>
<evidence type="ECO:0000259" key="2">
    <source>
        <dbReference type="PROSITE" id="PS50994"/>
    </source>
</evidence>
<gene>
    <name evidence="3" type="ORF">QTP70_013362</name>
</gene>
<dbReference type="GO" id="GO:0003676">
    <property type="term" value="F:nucleic acid binding"/>
    <property type="evidence" value="ECO:0007669"/>
    <property type="project" value="InterPro"/>
</dbReference>
<feature type="domain" description="Integrase catalytic" evidence="2">
    <location>
        <begin position="123"/>
        <end position="291"/>
    </location>
</feature>
<dbReference type="Pfam" id="PF00665">
    <property type="entry name" value="rve"/>
    <property type="match status" value="1"/>
</dbReference>
<dbReference type="InterPro" id="IPR012337">
    <property type="entry name" value="RNaseH-like_sf"/>
</dbReference>
<keyword evidence="4" id="KW-1185">Reference proteome</keyword>
<dbReference type="Gene3D" id="3.30.420.10">
    <property type="entry name" value="Ribonuclease H-like superfamily/Ribonuclease H"/>
    <property type="match status" value="1"/>
</dbReference>
<evidence type="ECO:0000313" key="4">
    <source>
        <dbReference type="Proteomes" id="UP001274896"/>
    </source>
</evidence>
<dbReference type="PANTHER" id="PTHR37984">
    <property type="entry name" value="PROTEIN CBG26694"/>
    <property type="match status" value="1"/>
</dbReference>
<dbReference type="InterPro" id="IPR050951">
    <property type="entry name" value="Retrovirus_Pol_polyprotein"/>
</dbReference>
<organism evidence="3 4">
    <name type="scientific">Hemibagrus guttatus</name>
    <dbReference type="NCBI Taxonomy" id="175788"/>
    <lineage>
        <taxon>Eukaryota</taxon>
        <taxon>Metazoa</taxon>
        <taxon>Chordata</taxon>
        <taxon>Craniata</taxon>
        <taxon>Vertebrata</taxon>
        <taxon>Euteleostomi</taxon>
        <taxon>Actinopterygii</taxon>
        <taxon>Neopterygii</taxon>
        <taxon>Teleostei</taxon>
        <taxon>Ostariophysi</taxon>
        <taxon>Siluriformes</taxon>
        <taxon>Bagridae</taxon>
        <taxon>Hemibagrus</taxon>
    </lineage>
</organism>
<dbReference type="GO" id="GO:0015074">
    <property type="term" value="P:DNA integration"/>
    <property type="evidence" value="ECO:0007669"/>
    <property type="project" value="InterPro"/>
</dbReference>
<dbReference type="Gene3D" id="1.10.340.70">
    <property type="match status" value="1"/>
</dbReference>
<dbReference type="InterPro" id="IPR041588">
    <property type="entry name" value="Integrase_H2C2"/>
</dbReference>
<dbReference type="InterPro" id="IPR036397">
    <property type="entry name" value="RNaseH_sf"/>
</dbReference>
<dbReference type="EMBL" id="JAUCMX010000004">
    <property type="protein sequence ID" value="KAK3548511.1"/>
    <property type="molecule type" value="Genomic_DNA"/>
</dbReference>
<evidence type="ECO:0000313" key="3">
    <source>
        <dbReference type="EMBL" id="KAK3548511.1"/>
    </source>
</evidence>
<dbReference type="SUPFAM" id="SSF53098">
    <property type="entry name" value="Ribonuclease H-like"/>
    <property type="match status" value="1"/>
</dbReference>
<reference evidence="3" key="1">
    <citation type="submission" date="2023-06" db="EMBL/GenBank/DDBJ databases">
        <title>Male Hemibagrus guttatus genome.</title>
        <authorList>
            <person name="Bian C."/>
        </authorList>
    </citation>
    <scope>NUCLEOTIDE SEQUENCE</scope>
    <source>
        <strain evidence="3">Male_cb2023</strain>
        <tissue evidence="3">Muscle</tissue>
    </source>
</reference>
<comment type="caution">
    <text evidence="3">The sequence shown here is derived from an EMBL/GenBank/DDBJ whole genome shotgun (WGS) entry which is preliminary data.</text>
</comment>
<proteinExistence type="predicted"/>
<dbReference type="AlphaFoldDB" id="A0AAE0RB05"/>
<dbReference type="Pfam" id="PF17921">
    <property type="entry name" value="Integrase_H2C2"/>
    <property type="match status" value="1"/>
</dbReference>
<dbReference type="Proteomes" id="UP001274896">
    <property type="component" value="Unassembled WGS sequence"/>
</dbReference>
<dbReference type="InterPro" id="IPR001584">
    <property type="entry name" value="Integrase_cat-core"/>
</dbReference>
<accession>A0AAE0RB05</accession>
<protein>
    <recommendedName>
        <fullName evidence="1">Gypsy retrotransposon integrase-like protein 1</fullName>
    </recommendedName>
</protein>
<dbReference type="PROSITE" id="PS50994">
    <property type="entry name" value="INTEGRASE"/>
    <property type="match status" value="1"/>
</dbReference>
<evidence type="ECO:0000256" key="1">
    <source>
        <dbReference type="ARBA" id="ARBA00039658"/>
    </source>
</evidence>
<dbReference type="PANTHER" id="PTHR37984:SF5">
    <property type="entry name" value="PROTEIN NYNRIN-LIKE"/>
    <property type="match status" value="1"/>
</dbReference>
<sequence>MFALEENPETPELILPERIIVSPIAWSEETLPPANASTTTPPGCPPGSQYITRARRTSLILSAHTSLGTGHPGINETLSLLKDRFWWPNMAADIRRYVQGCEECAMSKDPRHLPSGKLLPLPVSNRPWSHLGVDFITDLPTSRSHTCIFVVVDRFSKSCRLLRLKGPPTALQAAELMFNHVFWYFGIPEDIVSDRGPQFISIVWRAFFTRLGVAVNLSSGYHPQTNGQMERKIQEISRYLCTFCHGHHYSPGQVSRQTYRQSITGSARARESGTQHTISCNVPCVGVDGQPTFGGPTHLPINQGRRSGCQPRTSIYVYPAAS</sequence>